<feature type="region of interest" description="Disordered" evidence="2">
    <location>
        <begin position="76"/>
        <end position="163"/>
    </location>
</feature>
<feature type="signal peptide" evidence="3">
    <location>
        <begin position="1"/>
        <end position="17"/>
    </location>
</feature>
<name>U6GB33_EIMAC</name>
<gene>
    <name evidence="4" type="ORF">EAH_00023570</name>
</gene>
<dbReference type="Proteomes" id="UP000018050">
    <property type="component" value="Unassembled WGS sequence"/>
</dbReference>
<dbReference type="OrthoDB" id="10675908at2759"/>
<feature type="coiled-coil region" evidence="1">
    <location>
        <begin position="356"/>
        <end position="387"/>
    </location>
</feature>
<evidence type="ECO:0000313" key="5">
    <source>
        <dbReference type="Proteomes" id="UP000018050"/>
    </source>
</evidence>
<dbReference type="GeneID" id="25270427"/>
<reference evidence="4" key="2">
    <citation type="submission" date="2013-10" db="EMBL/GenBank/DDBJ databases">
        <authorList>
            <person name="Aslett M."/>
        </authorList>
    </citation>
    <scope>NUCLEOTIDE SEQUENCE</scope>
    <source>
        <strain evidence="4">Houghton</strain>
    </source>
</reference>
<accession>U6GB33</accession>
<keyword evidence="5" id="KW-1185">Reference proteome</keyword>
<evidence type="ECO:0000313" key="4">
    <source>
        <dbReference type="EMBL" id="CDI77350.1"/>
    </source>
</evidence>
<sequence>MLIVFCLVCFLPLYAWGAPPSRSGGPPGSPRAALANSNPDISSLLVLDISDVEAAAAAAALFEDDIEDTLPHDLDMYENHADSIPGAPSQLPESDIPTSSISGGAQLPSQAAETAKDTGAADSTAARLPAASVSSDAARGPPPPAYPTSSLPTAAKGAAAGGGGGIAASGAAGGVAAGAAAATEGGPLGRHRGSLRLLSFTDAHKHFCAALRSPSIPWRYRWITGRLGNTLKRPNDELLSAFQAALLQAGTHGIYCLTELRRLRSIDKGKTKPRPDELPYLKTKIITCIAPIKEVADLARQQLGPQLINRGPQSGGDRAAAFLVYLSEAATATERNFVDLIDFYQALFDKAPRHVVDHLRQRRDAAKSEYENAKRRMRTEAKYLEERKMVPVFMPLF</sequence>
<feature type="chain" id="PRO_5004670419" evidence="3">
    <location>
        <begin position="18"/>
        <end position="397"/>
    </location>
</feature>
<dbReference type="EMBL" id="HG670633">
    <property type="protein sequence ID" value="CDI77350.1"/>
    <property type="molecule type" value="Genomic_DNA"/>
</dbReference>
<keyword evidence="3" id="KW-0732">Signal</keyword>
<reference evidence="4" key="1">
    <citation type="submission" date="2013-10" db="EMBL/GenBank/DDBJ databases">
        <title>Genomic analysis of the causative agents of coccidiosis in chickens.</title>
        <authorList>
            <person name="Reid A.J."/>
            <person name="Blake D."/>
            <person name="Billington K."/>
            <person name="Browne H."/>
            <person name="Dunn M."/>
            <person name="Hung S."/>
            <person name="Kawahara F."/>
            <person name="Miranda-Saavedra D."/>
            <person name="Mourier T."/>
            <person name="Nagra H."/>
            <person name="Otto T.D."/>
            <person name="Rawlings N."/>
            <person name="Sanchez A."/>
            <person name="Sanders M."/>
            <person name="Subramaniam C."/>
            <person name="Tay Y."/>
            <person name="Dear P."/>
            <person name="Doerig C."/>
            <person name="Gruber A."/>
            <person name="Parkinson J."/>
            <person name="Shirley M."/>
            <person name="Wan K.L."/>
            <person name="Berriman M."/>
            <person name="Tomley F."/>
            <person name="Pain A."/>
        </authorList>
    </citation>
    <scope>NUCLEOTIDE SEQUENCE</scope>
    <source>
        <strain evidence="4">Houghton</strain>
    </source>
</reference>
<proteinExistence type="predicted"/>
<evidence type="ECO:0000256" key="3">
    <source>
        <dbReference type="SAM" id="SignalP"/>
    </source>
</evidence>
<evidence type="ECO:0000256" key="1">
    <source>
        <dbReference type="SAM" id="Coils"/>
    </source>
</evidence>
<protein>
    <submittedName>
        <fullName evidence="4">Uncharacterized protein</fullName>
    </submittedName>
</protein>
<feature type="compositionally biased region" description="Polar residues" evidence="2">
    <location>
        <begin position="96"/>
        <end position="112"/>
    </location>
</feature>
<organism evidence="4 5">
    <name type="scientific">Eimeria acervulina</name>
    <name type="common">Coccidian parasite</name>
    <dbReference type="NCBI Taxonomy" id="5801"/>
    <lineage>
        <taxon>Eukaryota</taxon>
        <taxon>Sar</taxon>
        <taxon>Alveolata</taxon>
        <taxon>Apicomplexa</taxon>
        <taxon>Conoidasida</taxon>
        <taxon>Coccidia</taxon>
        <taxon>Eucoccidiorida</taxon>
        <taxon>Eimeriorina</taxon>
        <taxon>Eimeriidae</taxon>
        <taxon>Eimeria</taxon>
    </lineage>
</organism>
<dbReference type="VEuPathDB" id="ToxoDB:EAH_00023570"/>
<dbReference type="AlphaFoldDB" id="U6GB33"/>
<evidence type="ECO:0000256" key="2">
    <source>
        <dbReference type="SAM" id="MobiDB-lite"/>
    </source>
</evidence>
<keyword evidence="1" id="KW-0175">Coiled coil</keyword>
<feature type="compositionally biased region" description="Low complexity" evidence="2">
    <location>
        <begin position="147"/>
        <end position="158"/>
    </location>
</feature>
<dbReference type="RefSeq" id="XP_013252282.1">
    <property type="nucleotide sequence ID" value="XM_013396828.1"/>
</dbReference>